<gene>
    <name evidence="2" type="ORF">NFRAN_0161</name>
</gene>
<name>A0A484I927_9ARCH</name>
<dbReference type="EMBL" id="LR216287">
    <property type="protein sequence ID" value="VFJ12482.1"/>
    <property type="molecule type" value="Genomic_DNA"/>
</dbReference>
<evidence type="ECO:0000256" key="1">
    <source>
        <dbReference type="SAM" id="Coils"/>
    </source>
</evidence>
<evidence type="ECO:0000313" key="2">
    <source>
        <dbReference type="EMBL" id="VFJ12482.1"/>
    </source>
</evidence>
<dbReference type="Proteomes" id="UP000294299">
    <property type="component" value="Chromosome NFRAN"/>
</dbReference>
<proteinExistence type="predicted"/>
<reference evidence="2 3" key="1">
    <citation type="submission" date="2019-02" db="EMBL/GenBank/DDBJ databases">
        <authorList>
            <person name="Lehtovirta-Morley E L."/>
        </authorList>
    </citation>
    <scope>NUCLEOTIDE SEQUENCE [LARGE SCALE GENOMIC DNA]</scope>
    <source>
        <strain evidence="2">NFRAN1</strain>
    </source>
</reference>
<organism evidence="2 3">
    <name type="scientific">Candidatus Nitrosocosmicus franklandianus</name>
    <dbReference type="NCBI Taxonomy" id="1798806"/>
    <lineage>
        <taxon>Archaea</taxon>
        <taxon>Nitrososphaerota</taxon>
        <taxon>Nitrososphaeria</taxon>
        <taxon>Nitrososphaerales</taxon>
        <taxon>Nitrososphaeraceae</taxon>
        <taxon>Candidatus Nitrosocosmicus</taxon>
    </lineage>
</organism>
<evidence type="ECO:0000313" key="3">
    <source>
        <dbReference type="Proteomes" id="UP000294299"/>
    </source>
</evidence>
<dbReference type="RefSeq" id="WP_134482609.1">
    <property type="nucleotide sequence ID" value="NZ_LR216287.1"/>
</dbReference>
<feature type="coiled-coil region" evidence="1">
    <location>
        <begin position="131"/>
        <end position="165"/>
    </location>
</feature>
<dbReference type="OrthoDB" id="11315at2157"/>
<keyword evidence="3" id="KW-1185">Reference proteome</keyword>
<protein>
    <submittedName>
        <fullName evidence="2">Uncharacterized protein</fullName>
    </submittedName>
</protein>
<keyword evidence="1" id="KW-0175">Coiled coil</keyword>
<sequence>MAKKIPLIIKEKVGKLLISGMSRDMIAKHMGIGAGSVSRIADEIMSREIPDLYALREIAVKIKSDGFDWRNLASFVRFSNLLEQMGLSQLDIENLIQYIESHCYKTDQNIHDFVIGMNENLKFAFELGVPIYELSETIKQKKEEIKALENERNRLKTLIQKYRFDYSKIHGRMPDYL</sequence>
<dbReference type="GeneID" id="39419745"/>
<dbReference type="KEGG" id="nfn:NFRAN_0161"/>
<dbReference type="AlphaFoldDB" id="A0A484I927"/>
<accession>A0A484I927</accession>